<dbReference type="PANTHER" id="PTHR24250">
    <property type="entry name" value="CHYMOTRYPSIN-RELATED"/>
    <property type="match status" value="1"/>
</dbReference>
<dbReference type="InterPro" id="IPR009003">
    <property type="entry name" value="Peptidase_S1_PA"/>
</dbReference>
<evidence type="ECO:0000256" key="4">
    <source>
        <dbReference type="ARBA" id="ARBA00022757"/>
    </source>
</evidence>
<dbReference type="SUPFAM" id="SSF50494">
    <property type="entry name" value="Trypsin-like serine proteases"/>
    <property type="match status" value="1"/>
</dbReference>
<sequence length="265" mass="29166">MNKIIILSICLTLTAFSVVVHCKPTQNKVIGGDESGEHEFPYQVSLQWNDGFKPFHFCGGSIINERTVLTAGHCDVSYDRSGYREVVAGEHDFTYNKGVEQVRQITKFIVHEDYAVGEVGPNDIAIILLSKPFEFNEYVNAINLPIPDEVPVGNAILTGWGSISTNWNPEYPDVLRKVSLPIIEHDTCKKIYGNPDELETSNVCAGEIDGSKSGCSGDSGGPLVQKNAKNIVTQIGIVSWGQIPCGQKPTVFVRVSHFISWINKL</sequence>
<name>U5EZD4_9DIPT</name>
<evidence type="ECO:0000256" key="10">
    <source>
        <dbReference type="RuleBase" id="RU363034"/>
    </source>
</evidence>
<dbReference type="GO" id="GO:0005576">
    <property type="term" value="C:extracellular region"/>
    <property type="evidence" value="ECO:0007669"/>
    <property type="project" value="UniProtKB-SubCell"/>
</dbReference>
<dbReference type="InterPro" id="IPR001314">
    <property type="entry name" value="Peptidase_S1A"/>
</dbReference>
<keyword evidence="7" id="KW-0865">Zymogen</keyword>
<keyword evidence="3 10" id="KW-0645">Protease</keyword>
<dbReference type="GO" id="GO:0004252">
    <property type="term" value="F:serine-type endopeptidase activity"/>
    <property type="evidence" value="ECO:0007669"/>
    <property type="project" value="InterPro"/>
</dbReference>
<comment type="subcellular location">
    <subcellularLocation>
        <location evidence="1">Secreted</location>
    </subcellularLocation>
</comment>
<evidence type="ECO:0000256" key="5">
    <source>
        <dbReference type="ARBA" id="ARBA00022801"/>
    </source>
</evidence>
<dbReference type="GO" id="GO:0007586">
    <property type="term" value="P:digestion"/>
    <property type="evidence" value="ECO:0007669"/>
    <property type="project" value="UniProtKB-KW"/>
</dbReference>
<comment type="similarity">
    <text evidence="9">Belongs to the peptidase S1 family. CLIP subfamily.</text>
</comment>
<organism evidence="13">
    <name type="scientific">Corethrella appendiculata</name>
    <dbReference type="NCBI Taxonomy" id="1370023"/>
    <lineage>
        <taxon>Eukaryota</taxon>
        <taxon>Metazoa</taxon>
        <taxon>Ecdysozoa</taxon>
        <taxon>Arthropoda</taxon>
        <taxon>Hexapoda</taxon>
        <taxon>Insecta</taxon>
        <taxon>Pterygota</taxon>
        <taxon>Neoptera</taxon>
        <taxon>Endopterygota</taxon>
        <taxon>Diptera</taxon>
        <taxon>Nematocera</taxon>
        <taxon>Culicoidea</taxon>
        <taxon>Chaoboridae</taxon>
        <taxon>Corethrella</taxon>
    </lineage>
</organism>
<dbReference type="PROSITE" id="PS50240">
    <property type="entry name" value="TRYPSIN_DOM"/>
    <property type="match status" value="1"/>
</dbReference>
<dbReference type="FunFam" id="2.40.10.10:FF:000047">
    <property type="entry name" value="Trypsin eta"/>
    <property type="match status" value="1"/>
</dbReference>
<dbReference type="Pfam" id="PF00089">
    <property type="entry name" value="Trypsin"/>
    <property type="match status" value="1"/>
</dbReference>
<dbReference type="InterPro" id="IPR018114">
    <property type="entry name" value="TRYPSIN_HIS"/>
</dbReference>
<keyword evidence="4" id="KW-0222">Digestion</keyword>
<dbReference type="PROSITE" id="PS00134">
    <property type="entry name" value="TRYPSIN_HIS"/>
    <property type="match status" value="1"/>
</dbReference>
<dbReference type="GO" id="GO:0016485">
    <property type="term" value="P:protein processing"/>
    <property type="evidence" value="ECO:0007669"/>
    <property type="project" value="UniProtKB-ARBA"/>
</dbReference>
<keyword evidence="8" id="KW-1015">Disulfide bond</keyword>
<keyword evidence="2" id="KW-0964">Secreted</keyword>
<dbReference type="PRINTS" id="PR00722">
    <property type="entry name" value="CHYMOTRYPSIN"/>
</dbReference>
<dbReference type="InterPro" id="IPR001254">
    <property type="entry name" value="Trypsin_dom"/>
</dbReference>
<dbReference type="AlphaFoldDB" id="U5EZD4"/>
<dbReference type="CDD" id="cd00190">
    <property type="entry name" value="Tryp_SPc"/>
    <property type="match status" value="1"/>
</dbReference>
<evidence type="ECO:0000256" key="3">
    <source>
        <dbReference type="ARBA" id="ARBA00022670"/>
    </source>
</evidence>
<evidence type="ECO:0000256" key="7">
    <source>
        <dbReference type="ARBA" id="ARBA00023145"/>
    </source>
</evidence>
<keyword evidence="11" id="KW-0732">Signal</keyword>
<keyword evidence="6 10" id="KW-0720">Serine protease</keyword>
<keyword evidence="5 10" id="KW-0378">Hydrolase</keyword>
<evidence type="ECO:0000256" key="11">
    <source>
        <dbReference type="SAM" id="SignalP"/>
    </source>
</evidence>
<evidence type="ECO:0000256" key="9">
    <source>
        <dbReference type="ARBA" id="ARBA00024195"/>
    </source>
</evidence>
<evidence type="ECO:0000256" key="6">
    <source>
        <dbReference type="ARBA" id="ARBA00022825"/>
    </source>
</evidence>
<dbReference type="PROSITE" id="PS00135">
    <property type="entry name" value="TRYPSIN_SER"/>
    <property type="match status" value="1"/>
</dbReference>
<evidence type="ECO:0000256" key="2">
    <source>
        <dbReference type="ARBA" id="ARBA00022525"/>
    </source>
</evidence>
<protein>
    <submittedName>
        <fullName evidence="13">Putative trypsin-like serine protease</fullName>
    </submittedName>
</protein>
<dbReference type="InterPro" id="IPR033116">
    <property type="entry name" value="TRYPSIN_SER"/>
</dbReference>
<dbReference type="InterPro" id="IPR043504">
    <property type="entry name" value="Peptidase_S1_PA_chymotrypsin"/>
</dbReference>
<evidence type="ECO:0000256" key="8">
    <source>
        <dbReference type="ARBA" id="ARBA00023157"/>
    </source>
</evidence>
<dbReference type="EMBL" id="GANO01000997">
    <property type="protein sequence ID" value="JAB58874.1"/>
    <property type="molecule type" value="mRNA"/>
</dbReference>
<reference evidence="13" key="1">
    <citation type="journal article" date="2014" name="Insect Biochem. Mol. Biol.">
        <title>An insight into the sialome of the frog biting fly, Corethrella appendiculata.</title>
        <authorList>
            <person name="Ribeiro J.M.C."/>
            <person name="Chagas A.C."/>
            <person name="Pham V.M."/>
            <person name="Lounibos L.P."/>
            <person name="Calvo E."/>
        </authorList>
    </citation>
    <scope>NUCLEOTIDE SEQUENCE</scope>
    <source>
        <tissue evidence="13">Salivary glands</tissue>
    </source>
</reference>
<evidence type="ECO:0000313" key="13">
    <source>
        <dbReference type="EMBL" id="JAB58874.1"/>
    </source>
</evidence>
<feature type="domain" description="Peptidase S1" evidence="12">
    <location>
        <begin position="29"/>
        <end position="265"/>
    </location>
</feature>
<dbReference type="PANTHER" id="PTHR24250:SF50">
    <property type="entry name" value="PEPTIDASE S1 DOMAIN-CONTAINING PROTEIN"/>
    <property type="match status" value="1"/>
</dbReference>
<dbReference type="SMART" id="SM00020">
    <property type="entry name" value="Tryp_SPc"/>
    <property type="match status" value="1"/>
</dbReference>
<proteinExistence type="evidence at transcript level"/>
<evidence type="ECO:0000259" key="12">
    <source>
        <dbReference type="PROSITE" id="PS50240"/>
    </source>
</evidence>
<dbReference type="Gene3D" id="2.40.10.10">
    <property type="entry name" value="Trypsin-like serine proteases"/>
    <property type="match status" value="2"/>
</dbReference>
<evidence type="ECO:0000256" key="1">
    <source>
        <dbReference type="ARBA" id="ARBA00004613"/>
    </source>
</evidence>
<feature type="signal peptide" evidence="11">
    <location>
        <begin position="1"/>
        <end position="22"/>
    </location>
</feature>
<feature type="chain" id="PRO_5004660304" evidence="11">
    <location>
        <begin position="23"/>
        <end position="265"/>
    </location>
</feature>
<accession>U5EZD4</accession>